<dbReference type="GeneID" id="70252644"/>
<evidence type="ECO:0000256" key="1">
    <source>
        <dbReference type="SAM" id="MobiDB-lite"/>
    </source>
</evidence>
<proteinExistence type="predicted"/>
<dbReference type="AlphaFoldDB" id="A0AAD4PTS6"/>
<feature type="region of interest" description="Disordered" evidence="1">
    <location>
        <begin position="407"/>
        <end position="468"/>
    </location>
</feature>
<feature type="region of interest" description="Disordered" evidence="1">
    <location>
        <begin position="125"/>
        <end position="151"/>
    </location>
</feature>
<sequence>MEGEDIAQYSSAASAAPDSSAELASIVEEELDHPDRAQLIQHMSGLVGLADLPTARALLWLADIDILKALVEETPLTNLSRRVQCYGLLASSSVEKIPLTWLTRTLALKTIGDYLESSVATTSSMPVSAQTTPAGKKKGKKRSVGEMEVSDEAIKKRDEQKKLDCKKRDDEKCVLSKDTTMVVAHLYGFSLRKLQPSSFPGSLWSLLRCFWTEERVKSWEDAIFPNGAYQDACYNMLCLSPTAHAYLGKAYFALKPISISADKKELEVQFFWLAFNFESRSISIPVEVRPSLYVAERPRDSGLWNVRTGEPICSGDRIIMRTHNPDTHPLPDLRILEMQWFLQRACAIAGAAEPKDDDDDEDERDGLRALAGLYESDIESGSICYESEDTVEPIDDDMEFVREGYQVVQLEDENDEQTDDESARSGQESRSSAPSSVSTRSHKGILPTEQSISLDPVEEDSMDMEDSI</sequence>
<evidence type="ECO:0008006" key="4">
    <source>
        <dbReference type="Google" id="ProtNLM"/>
    </source>
</evidence>
<reference evidence="2" key="1">
    <citation type="submission" date="2021-12" db="EMBL/GenBank/DDBJ databases">
        <title>Convergent genome expansion in fungi linked to evolution of root-endophyte symbiosis.</title>
        <authorList>
            <consortium name="DOE Joint Genome Institute"/>
            <person name="Ke Y.-H."/>
            <person name="Bonito G."/>
            <person name="Liao H.-L."/>
            <person name="Looney B."/>
            <person name="Rojas-Flechas A."/>
            <person name="Nash J."/>
            <person name="Hameed K."/>
            <person name="Schadt C."/>
            <person name="Martin F."/>
            <person name="Crous P.W."/>
            <person name="Miettinen O."/>
            <person name="Magnuson J.K."/>
            <person name="Labbe J."/>
            <person name="Jacobson D."/>
            <person name="Doktycz M.J."/>
            <person name="Veneault-Fourrey C."/>
            <person name="Kuo A."/>
            <person name="Mondo S."/>
            <person name="Calhoun S."/>
            <person name="Riley R."/>
            <person name="Ohm R."/>
            <person name="LaButti K."/>
            <person name="Andreopoulos B."/>
            <person name="Pangilinan J."/>
            <person name="Nolan M."/>
            <person name="Tritt A."/>
            <person name="Clum A."/>
            <person name="Lipzen A."/>
            <person name="Daum C."/>
            <person name="Barry K."/>
            <person name="Grigoriev I.V."/>
            <person name="Vilgalys R."/>
        </authorList>
    </citation>
    <scope>NUCLEOTIDE SEQUENCE</scope>
    <source>
        <strain evidence="2">PMI_201</strain>
    </source>
</reference>
<organism evidence="2 3">
    <name type="scientific">Talaromyces proteolyticus</name>
    <dbReference type="NCBI Taxonomy" id="1131652"/>
    <lineage>
        <taxon>Eukaryota</taxon>
        <taxon>Fungi</taxon>
        <taxon>Dikarya</taxon>
        <taxon>Ascomycota</taxon>
        <taxon>Pezizomycotina</taxon>
        <taxon>Eurotiomycetes</taxon>
        <taxon>Eurotiomycetidae</taxon>
        <taxon>Eurotiales</taxon>
        <taxon>Trichocomaceae</taxon>
        <taxon>Talaromyces</taxon>
        <taxon>Talaromyces sect. Bacilispori</taxon>
    </lineage>
</organism>
<dbReference type="EMBL" id="JAJTJA010000016">
    <property type="protein sequence ID" value="KAH8689179.1"/>
    <property type="molecule type" value="Genomic_DNA"/>
</dbReference>
<evidence type="ECO:0000313" key="3">
    <source>
        <dbReference type="Proteomes" id="UP001201262"/>
    </source>
</evidence>
<name>A0AAD4PTS6_9EURO</name>
<gene>
    <name evidence="2" type="ORF">BGW36DRAFT_466719</name>
</gene>
<keyword evidence="3" id="KW-1185">Reference proteome</keyword>
<evidence type="ECO:0000313" key="2">
    <source>
        <dbReference type="EMBL" id="KAH8689179.1"/>
    </source>
</evidence>
<dbReference type="Proteomes" id="UP001201262">
    <property type="component" value="Unassembled WGS sequence"/>
</dbReference>
<feature type="compositionally biased region" description="Acidic residues" evidence="1">
    <location>
        <begin position="410"/>
        <end position="420"/>
    </location>
</feature>
<feature type="compositionally biased region" description="Low complexity" evidence="1">
    <location>
        <begin position="429"/>
        <end position="439"/>
    </location>
</feature>
<feature type="compositionally biased region" description="Acidic residues" evidence="1">
    <location>
        <begin position="456"/>
        <end position="468"/>
    </location>
</feature>
<protein>
    <recommendedName>
        <fullName evidence="4">HNH nuclease domain-containing protein</fullName>
    </recommendedName>
</protein>
<accession>A0AAD4PTS6</accession>
<comment type="caution">
    <text evidence="2">The sequence shown here is derived from an EMBL/GenBank/DDBJ whole genome shotgun (WGS) entry which is preliminary data.</text>
</comment>
<dbReference type="RefSeq" id="XP_046065605.1">
    <property type="nucleotide sequence ID" value="XM_046222357.1"/>
</dbReference>